<sequence length="75" mass="9034">MTDILRYKIMSTEKIADDRRIHVFDMLNQRNLSFNYESIKRSPQRKGGEEELSEFLDTKKYKIDHGYYDKKGRVS</sequence>
<comment type="caution">
    <text evidence="1">The sequence shown here is derived from an EMBL/GenBank/DDBJ whole genome shotgun (WGS) entry which is preliminary data.</text>
</comment>
<name>A0ABW2K734_9BACI</name>
<accession>A0ABW2K734</accession>
<evidence type="ECO:0000313" key="1">
    <source>
        <dbReference type="EMBL" id="MFC7321968.1"/>
    </source>
</evidence>
<dbReference type="Proteomes" id="UP001596494">
    <property type="component" value="Unassembled WGS sequence"/>
</dbReference>
<organism evidence="1 2">
    <name type="scientific">Halobacillus campisalis</name>
    <dbReference type="NCBI Taxonomy" id="435909"/>
    <lineage>
        <taxon>Bacteria</taxon>
        <taxon>Bacillati</taxon>
        <taxon>Bacillota</taxon>
        <taxon>Bacilli</taxon>
        <taxon>Bacillales</taxon>
        <taxon>Bacillaceae</taxon>
        <taxon>Halobacillus</taxon>
    </lineage>
</organism>
<keyword evidence="2" id="KW-1185">Reference proteome</keyword>
<evidence type="ECO:0000313" key="2">
    <source>
        <dbReference type="Proteomes" id="UP001596494"/>
    </source>
</evidence>
<gene>
    <name evidence="1" type="ORF">ACFQMN_13860</name>
</gene>
<proteinExistence type="predicted"/>
<dbReference type="RefSeq" id="WP_289215893.1">
    <property type="nucleotide sequence ID" value="NZ_JAPVRC010000004.1"/>
</dbReference>
<dbReference type="EMBL" id="JBHTBY010000011">
    <property type="protein sequence ID" value="MFC7321968.1"/>
    <property type="molecule type" value="Genomic_DNA"/>
</dbReference>
<reference evidence="2" key="1">
    <citation type="journal article" date="2019" name="Int. J. Syst. Evol. Microbiol.">
        <title>The Global Catalogue of Microorganisms (GCM) 10K type strain sequencing project: providing services to taxonomists for standard genome sequencing and annotation.</title>
        <authorList>
            <consortium name="The Broad Institute Genomics Platform"/>
            <consortium name="The Broad Institute Genome Sequencing Center for Infectious Disease"/>
            <person name="Wu L."/>
            <person name="Ma J."/>
        </authorList>
    </citation>
    <scope>NUCLEOTIDE SEQUENCE [LARGE SCALE GENOMIC DNA]</scope>
    <source>
        <strain evidence="2">CCUG 73951</strain>
    </source>
</reference>
<protein>
    <submittedName>
        <fullName evidence="1">Uncharacterized protein</fullName>
    </submittedName>
</protein>